<evidence type="ECO:0000256" key="6">
    <source>
        <dbReference type="ARBA" id="ARBA00048785"/>
    </source>
</evidence>
<sequence length="131" mass="14562">MKIGIICTSFHKEEMERMLHYATEESISNGFEISVIKWIPGVMEMPLTIDRMITENDLEGIVTLGIIEEGETQHGKVMGQAVISSIINLQLKYNIPIGLGIIGPGAKKEHIKPRIEPHSRAAVNAIIKMNN</sequence>
<dbReference type="Gene3D" id="3.40.50.960">
    <property type="entry name" value="Lumazine/riboflavin synthase"/>
    <property type="match status" value="1"/>
</dbReference>
<evidence type="ECO:0000256" key="5">
    <source>
        <dbReference type="ARBA" id="ARBA00022679"/>
    </source>
</evidence>
<dbReference type="GO" id="GO:0000906">
    <property type="term" value="F:6,7-dimethyl-8-ribityllumazine synthase activity"/>
    <property type="evidence" value="ECO:0007669"/>
    <property type="project" value="UniProtKB-EC"/>
</dbReference>
<dbReference type="EMBL" id="KP211832">
    <property type="protein sequence ID" value="ANV79456.1"/>
    <property type="molecule type" value="Genomic_DNA"/>
</dbReference>
<keyword evidence="4" id="KW-0686">Riboflavin biosynthesis</keyword>
<evidence type="ECO:0000256" key="4">
    <source>
        <dbReference type="ARBA" id="ARBA00022619"/>
    </source>
</evidence>
<organism evidence="7">
    <name type="scientific">uncultured Poseidoniia archaeon</name>
    <dbReference type="NCBI Taxonomy" id="1697135"/>
    <lineage>
        <taxon>Archaea</taxon>
        <taxon>Methanobacteriati</taxon>
        <taxon>Thermoplasmatota</taxon>
        <taxon>Candidatus Poseidoniia</taxon>
        <taxon>environmental samples</taxon>
    </lineage>
</organism>
<dbReference type="GO" id="GO:0009231">
    <property type="term" value="P:riboflavin biosynthetic process"/>
    <property type="evidence" value="ECO:0007669"/>
    <property type="project" value="UniProtKB-UniPathway"/>
</dbReference>
<reference evidence="7" key="2">
    <citation type="journal article" date="2015" name="ISME J.">
        <title>A new class of marine Euryarchaeota group II from the Mediterranean deep chlorophyll maximum.</title>
        <authorList>
            <person name="Martin-Cuadrado A.B."/>
            <person name="Garcia-Heredia I."/>
            <person name="Molto A.G."/>
            <person name="Lopez-Ubeda R."/>
            <person name="Kimes N."/>
            <person name="Lopez-Garcia P."/>
            <person name="Moreira D."/>
            <person name="Rodriguez-Valera F."/>
        </authorList>
    </citation>
    <scope>NUCLEOTIDE SEQUENCE</scope>
</reference>
<dbReference type="PANTHER" id="PTHR21058:SF0">
    <property type="entry name" value="6,7-DIMETHYL-8-RIBITYLLUMAZINE SYNTHASE"/>
    <property type="match status" value="1"/>
</dbReference>
<dbReference type="AlphaFoldDB" id="A0A1B1TAY9"/>
<protein>
    <recommendedName>
        <fullName evidence="3">6,7-dimethyl-8-ribityllumazine synthase</fullName>
        <ecNumber evidence="3">2.5.1.78</ecNumber>
    </recommendedName>
</protein>
<accession>A0A1B1TAY9</accession>
<dbReference type="Pfam" id="PF00885">
    <property type="entry name" value="DMRL_synthase"/>
    <property type="match status" value="1"/>
</dbReference>
<dbReference type="PANTHER" id="PTHR21058">
    <property type="entry name" value="6,7-DIMETHYL-8-RIBITYLLUMAZINE SYNTHASE DMRL SYNTHASE LUMAZINE SYNTHASE"/>
    <property type="match status" value="1"/>
</dbReference>
<comment type="catalytic activity">
    <reaction evidence="6">
        <text>(2S)-2-hydroxy-3-oxobutyl phosphate + 5-amino-6-(D-ribitylamino)uracil = 6,7-dimethyl-8-(1-D-ribityl)lumazine + phosphate + 2 H2O + H(+)</text>
        <dbReference type="Rhea" id="RHEA:26152"/>
        <dbReference type="ChEBI" id="CHEBI:15377"/>
        <dbReference type="ChEBI" id="CHEBI:15378"/>
        <dbReference type="ChEBI" id="CHEBI:15934"/>
        <dbReference type="ChEBI" id="CHEBI:43474"/>
        <dbReference type="ChEBI" id="CHEBI:58201"/>
        <dbReference type="ChEBI" id="CHEBI:58830"/>
        <dbReference type="EC" id="2.5.1.78"/>
    </reaction>
</comment>
<dbReference type="UniPathway" id="UPA00275">
    <property type="reaction ID" value="UER00404"/>
</dbReference>
<comment type="similarity">
    <text evidence="2">Belongs to the DMRL synthase family.</text>
</comment>
<keyword evidence="5" id="KW-0808">Transferase</keyword>
<reference evidence="7" key="1">
    <citation type="submission" date="2014-11" db="EMBL/GenBank/DDBJ databases">
        <authorList>
            <person name="Zhu J."/>
            <person name="Qi W."/>
            <person name="Song R."/>
        </authorList>
    </citation>
    <scope>NUCLEOTIDE SEQUENCE</scope>
</reference>
<evidence type="ECO:0000256" key="3">
    <source>
        <dbReference type="ARBA" id="ARBA00012664"/>
    </source>
</evidence>
<proteinExistence type="inferred from homology"/>
<comment type="pathway">
    <text evidence="1">Cofactor biosynthesis; riboflavin biosynthesis; riboflavin from 2-hydroxy-3-oxobutyl phosphate and 5-amino-6-(D-ribitylamino)uracil: step 1/2.</text>
</comment>
<evidence type="ECO:0000256" key="1">
    <source>
        <dbReference type="ARBA" id="ARBA00004917"/>
    </source>
</evidence>
<dbReference type="EC" id="2.5.1.78" evidence="3"/>
<name>A0A1B1TAY9_9ARCH</name>
<evidence type="ECO:0000256" key="2">
    <source>
        <dbReference type="ARBA" id="ARBA00007424"/>
    </source>
</evidence>
<dbReference type="SUPFAM" id="SSF52121">
    <property type="entry name" value="Lumazine synthase"/>
    <property type="match status" value="1"/>
</dbReference>
<evidence type="ECO:0000313" key="7">
    <source>
        <dbReference type="EMBL" id="ANV79456.1"/>
    </source>
</evidence>
<dbReference type="InterPro" id="IPR002180">
    <property type="entry name" value="LS/RS"/>
</dbReference>
<dbReference type="InterPro" id="IPR036467">
    <property type="entry name" value="LS/RS_sf"/>
</dbReference>
<dbReference type="GO" id="GO:0009349">
    <property type="term" value="C:riboflavin synthase complex"/>
    <property type="evidence" value="ECO:0007669"/>
    <property type="project" value="InterPro"/>
</dbReference>
<dbReference type="InterPro" id="IPR034964">
    <property type="entry name" value="LS"/>
</dbReference>